<evidence type="ECO:0000256" key="7">
    <source>
        <dbReference type="ARBA" id="ARBA00022840"/>
    </source>
</evidence>
<dbReference type="InterPro" id="IPR036890">
    <property type="entry name" value="HATPase_C_sf"/>
</dbReference>
<dbReference type="CDD" id="cd00130">
    <property type="entry name" value="PAS"/>
    <property type="match status" value="1"/>
</dbReference>
<evidence type="ECO:0000259" key="10">
    <source>
        <dbReference type="PROSITE" id="PS50109"/>
    </source>
</evidence>
<dbReference type="Proteomes" id="UP000011721">
    <property type="component" value="Chromosome"/>
</dbReference>
<dbReference type="PROSITE" id="PS50109">
    <property type="entry name" value="HIS_KIN"/>
    <property type="match status" value="1"/>
</dbReference>
<dbReference type="CDD" id="cd00082">
    <property type="entry name" value="HisKA"/>
    <property type="match status" value="1"/>
</dbReference>
<dbReference type="InterPro" id="IPR003594">
    <property type="entry name" value="HATPase_dom"/>
</dbReference>
<evidence type="ECO:0000256" key="3">
    <source>
        <dbReference type="ARBA" id="ARBA00022553"/>
    </source>
</evidence>
<dbReference type="PANTHER" id="PTHR43065:SF10">
    <property type="entry name" value="PEROXIDE STRESS-ACTIVATED HISTIDINE KINASE MAK3"/>
    <property type="match status" value="1"/>
</dbReference>
<dbReference type="SUPFAM" id="SSF55785">
    <property type="entry name" value="PYP-like sensor domain (PAS domain)"/>
    <property type="match status" value="1"/>
</dbReference>
<dbReference type="SMART" id="SM00387">
    <property type="entry name" value="HATPase_c"/>
    <property type="match status" value="1"/>
</dbReference>
<dbReference type="SUPFAM" id="SSF55874">
    <property type="entry name" value="ATPase domain of HSP90 chaperone/DNA topoisomerase II/histidine kinase"/>
    <property type="match status" value="1"/>
</dbReference>
<dbReference type="Gene3D" id="1.10.287.130">
    <property type="match status" value="1"/>
</dbReference>
<name>M1PJ03_DESSD</name>
<evidence type="ECO:0000256" key="4">
    <source>
        <dbReference type="ARBA" id="ARBA00022679"/>
    </source>
</evidence>
<feature type="region of interest" description="Disordered" evidence="9">
    <location>
        <begin position="1"/>
        <end position="23"/>
    </location>
</feature>
<dbReference type="Pfam" id="PF02518">
    <property type="entry name" value="HATPase_c"/>
    <property type="match status" value="1"/>
</dbReference>
<dbReference type="InterPro" id="IPR036097">
    <property type="entry name" value="HisK_dim/P_sf"/>
</dbReference>
<dbReference type="SMART" id="SM00388">
    <property type="entry name" value="HisKA"/>
    <property type="match status" value="1"/>
</dbReference>
<evidence type="ECO:0000259" key="11">
    <source>
        <dbReference type="PROSITE" id="PS50112"/>
    </source>
</evidence>
<dbReference type="PROSITE" id="PS50112">
    <property type="entry name" value="PAS"/>
    <property type="match status" value="1"/>
</dbReference>
<dbReference type="EMBL" id="CP003985">
    <property type="protein sequence ID" value="AGF79550.1"/>
    <property type="molecule type" value="Genomic_DNA"/>
</dbReference>
<dbReference type="PANTHER" id="PTHR43065">
    <property type="entry name" value="SENSOR HISTIDINE KINASE"/>
    <property type="match status" value="1"/>
</dbReference>
<dbReference type="STRING" id="1167006.UWK_03021"/>
<dbReference type="GO" id="GO:0000155">
    <property type="term" value="F:phosphorelay sensor kinase activity"/>
    <property type="evidence" value="ECO:0007669"/>
    <property type="project" value="InterPro"/>
</dbReference>
<accession>M1PJ03</accession>
<feature type="domain" description="PAS" evidence="11">
    <location>
        <begin position="31"/>
        <end position="77"/>
    </location>
</feature>
<proteinExistence type="predicted"/>
<dbReference type="InterPro" id="IPR000014">
    <property type="entry name" value="PAS"/>
</dbReference>
<dbReference type="OrthoDB" id="9805967at2"/>
<dbReference type="eggNOG" id="COG4191">
    <property type="taxonomic scope" value="Bacteria"/>
</dbReference>
<dbReference type="EC" id="2.7.13.3" evidence="2"/>
<feature type="compositionally biased region" description="Polar residues" evidence="9">
    <location>
        <begin position="13"/>
        <end position="22"/>
    </location>
</feature>
<dbReference type="InterPro" id="IPR003661">
    <property type="entry name" value="HisK_dim/P_dom"/>
</dbReference>
<dbReference type="AlphaFoldDB" id="M1PJ03"/>
<reference evidence="13" key="1">
    <citation type="journal article" date="2013" name="Stand. Genomic Sci.">
        <title>Complete genome sequence of Desulfocapsa sulfexigens, a marine deltaproteobacterium specialized in disproportionating inorganic sulfur compounds.</title>
        <authorList>
            <person name="Finster K.W."/>
            <person name="Kjeldsen K.U."/>
            <person name="Kube M."/>
            <person name="Reinhardt R."/>
            <person name="Mussmann M."/>
            <person name="Amann R."/>
            <person name="Schreiber L."/>
        </authorList>
    </citation>
    <scope>NUCLEOTIDE SEQUENCE [LARGE SCALE GENOMIC DNA]</scope>
    <source>
        <strain evidence="13">DSM 10523 / SB164P1</strain>
    </source>
</reference>
<evidence type="ECO:0000256" key="8">
    <source>
        <dbReference type="ARBA" id="ARBA00023012"/>
    </source>
</evidence>
<dbReference type="Gene3D" id="3.30.450.20">
    <property type="entry name" value="PAS domain"/>
    <property type="match status" value="1"/>
</dbReference>
<evidence type="ECO:0000313" key="13">
    <source>
        <dbReference type="Proteomes" id="UP000011721"/>
    </source>
</evidence>
<keyword evidence="4" id="KW-0808">Transferase</keyword>
<dbReference type="PRINTS" id="PR00344">
    <property type="entry name" value="BCTRLSENSOR"/>
</dbReference>
<dbReference type="SUPFAM" id="SSF47384">
    <property type="entry name" value="Homodimeric domain of signal transducing histidine kinase"/>
    <property type="match status" value="1"/>
</dbReference>
<evidence type="ECO:0000256" key="9">
    <source>
        <dbReference type="SAM" id="MobiDB-lite"/>
    </source>
</evidence>
<sequence>MTKNTPKKKLSSPVEQNGTSLDSHIAGGGNELFQAIQDPVFIVTPDGVIIDANNAALKAARKTQKEIVGKGICTIIHGGSLPHIKCPLEEFLLTTSTSRVEETTLPGLAGEYLLTISPIKNKNGTVCKILLVARELTSDEMRKADSLRTAQMAAIGELAAGVAHEVNNPITGIINFAQLLLDDSEKNSLQAELLERIVNEGERIALIIKNLLSFARESENNNELIDIEQVIRDSLSLVAHQFKKDGIKIKTEFSSKAYRIYGNFTQLQQVILNLLSNARFSLNDRYPNSSPEKTIEISCYPFLKKEGETVTQITIKDSGTGIPQGILNRIFDPFFTTKPSGKGTGLGLSISYGIIQNHGGFIKVDSIMHQYTKMIIELPTSGI</sequence>
<keyword evidence="7" id="KW-0067">ATP-binding</keyword>
<dbReference type="SMART" id="SM00091">
    <property type="entry name" value="PAS"/>
    <property type="match status" value="1"/>
</dbReference>
<feature type="domain" description="Histidine kinase" evidence="10">
    <location>
        <begin position="161"/>
        <end position="382"/>
    </location>
</feature>
<comment type="catalytic activity">
    <reaction evidence="1">
        <text>ATP + protein L-histidine = ADP + protein N-phospho-L-histidine.</text>
        <dbReference type="EC" id="2.7.13.3"/>
    </reaction>
</comment>
<protein>
    <recommendedName>
        <fullName evidence="2">histidine kinase</fullName>
        <ecNumber evidence="2">2.7.13.3</ecNumber>
    </recommendedName>
</protein>
<keyword evidence="3" id="KW-0597">Phosphoprotein</keyword>
<evidence type="ECO:0000313" key="12">
    <source>
        <dbReference type="EMBL" id="AGF79550.1"/>
    </source>
</evidence>
<dbReference type="RefSeq" id="WP_015405234.1">
    <property type="nucleotide sequence ID" value="NC_020304.1"/>
</dbReference>
<dbReference type="Pfam" id="PF08448">
    <property type="entry name" value="PAS_4"/>
    <property type="match status" value="1"/>
</dbReference>
<keyword evidence="5" id="KW-0547">Nucleotide-binding</keyword>
<organism evidence="12 13">
    <name type="scientific">Desulfocapsa sulfexigens (strain DSM 10523 / SB164P1)</name>
    <dbReference type="NCBI Taxonomy" id="1167006"/>
    <lineage>
        <taxon>Bacteria</taxon>
        <taxon>Pseudomonadati</taxon>
        <taxon>Thermodesulfobacteriota</taxon>
        <taxon>Desulfobulbia</taxon>
        <taxon>Desulfobulbales</taxon>
        <taxon>Desulfocapsaceae</taxon>
        <taxon>Desulfocapsa</taxon>
    </lineage>
</organism>
<evidence type="ECO:0000256" key="5">
    <source>
        <dbReference type="ARBA" id="ARBA00022741"/>
    </source>
</evidence>
<dbReference type="GO" id="GO:0005524">
    <property type="term" value="F:ATP binding"/>
    <property type="evidence" value="ECO:0007669"/>
    <property type="project" value="UniProtKB-KW"/>
</dbReference>
<feature type="compositionally biased region" description="Basic residues" evidence="9">
    <location>
        <begin position="1"/>
        <end position="10"/>
    </location>
</feature>
<gene>
    <name evidence="12" type="ordered locus">UWK_03021</name>
</gene>
<dbReference type="Pfam" id="PF00512">
    <property type="entry name" value="HisKA"/>
    <property type="match status" value="1"/>
</dbReference>
<dbReference type="HOGENOM" id="CLU_000445_114_39_7"/>
<dbReference type="InterPro" id="IPR013656">
    <property type="entry name" value="PAS_4"/>
</dbReference>
<evidence type="ECO:0000256" key="6">
    <source>
        <dbReference type="ARBA" id="ARBA00022777"/>
    </source>
</evidence>
<dbReference type="InterPro" id="IPR005467">
    <property type="entry name" value="His_kinase_dom"/>
</dbReference>
<dbReference type="KEGG" id="dsf:UWK_03021"/>
<evidence type="ECO:0000256" key="2">
    <source>
        <dbReference type="ARBA" id="ARBA00012438"/>
    </source>
</evidence>
<keyword evidence="13" id="KW-1185">Reference proteome</keyword>
<dbReference type="InterPro" id="IPR004358">
    <property type="entry name" value="Sig_transdc_His_kin-like_C"/>
</dbReference>
<dbReference type="Gene3D" id="3.30.565.10">
    <property type="entry name" value="Histidine kinase-like ATPase, C-terminal domain"/>
    <property type="match status" value="1"/>
</dbReference>
<evidence type="ECO:0000256" key="1">
    <source>
        <dbReference type="ARBA" id="ARBA00000085"/>
    </source>
</evidence>
<keyword evidence="8" id="KW-0902">Two-component regulatory system</keyword>
<keyword evidence="6 12" id="KW-0418">Kinase</keyword>
<dbReference type="InterPro" id="IPR035965">
    <property type="entry name" value="PAS-like_dom_sf"/>
</dbReference>